<feature type="compositionally biased region" description="Basic residues" evidence="1">
    <location>
        <begin position="1"/>
        <end position="11"/>
    </location>
</feature>
<evidence type="ECO:0000313" key="3">
    <source>
        <dbReference type="Proteomes" id="UP000642673"/>
    </source>
</evidence>
<accession>A0ABQ3EXY7</accession>
<name>A0ABQ3EXY7_9ACTN</name>
<reference evidence="3" key="1">
    <citation type="journal article" date="2019" name="Int. J. Syst. Evol. Microbiol.">
        <title>The Global Catalogue of Microorganisms (GCM) 10K type strain sequencing project: providing services to taxonomists for standard genome sequencing and annotation.</title>
        <authorList>
            <consortium name="The Broad Institute Genomics Platform"/>
            <consortium name="The Broad Institute Genome Sequencing Center for Infectious Disease"/>
            <person name="Wu L."/>
            <person name="Ma J."/>
        </authorList>
    </citation>
    <scope>NUCLEOTIDE SEQUENCE [LARGE SCALE GENOMIC DNA]</scope>
    <source>
        <strain evidence="3">JCM 4738</strain>
    </source>
</reference>
<protein>
    <submittedName>
        <fullName evidence="2">Uncharacterized protein</fullName>
    </submittedName>
</protein>
<keyword evidence="3" id="KW-1185">Reference proteome</keyword>
<evidence type="ECO:0000313" key="2">
    <source>
        <dbReference type="EMBL" id="GHB72792.1"/>
    </source>
</evidence>
<sequence length="63" mass="6695">MTRKSAPKRRPAGYGRSAGKAVSSTSRTRTARLARALLKGACKGVCAAVTRSAIETLWSWLSS</sequence>
<evidence type="ECO:0000256" key="1">
    <source>
        <dbReference type="SAM" id="MobiDB-lite"/>
    </source>
</evidence>
<comment type="caution">
    <text evidence="2">The sequence shown here is derived from an EMBL/GenBank/DDBJ whole genome shotgun (WGS) entry which is preliminary data.</text>
</comment>
<dbReference type="EMBL" id="BMVP01000011">
    <property type="protein sequence ID" value="GHB72792.1"/>
    <property type="molecule type" value="Genomic_DNA"/>
</dbReference>
<organism evidence="2 3">
    <name type="scientific">Streptomyces cirratus</name>
    <dbReference type="NCBI Taxonomy" id="68187"/>
    <lineage>
        <taxon>Bacteria</taxon>
        <taxon>Bacillati</taxon>
        <taxon>Actinomycetota</taxon>
        <taxon>Actinomycetes</taxon>
        <taxon>Kitasatosporales</taxon>
        <taxon>Streptomycetaceae</taxon>
        <taxon>Streptomyces</taxon>
    </lineage>
</organism>
<dbReference type="Proteomes" id="UP000642673">
    <property type="component" value="Unassembled WGS sequence"/>
</dbReference>
<gene>
    <name evidence="2" type="ORF">GCM10010347_48910</name>
</gene>
<proteinExistence type="predicted"/>
<feature type="region of interest" description="Disordered" evidence="1">
    <location>
        <begin position="1"/>
        <end position="27"/>
    </location>
</feature>